<protein>
    <submittedName>
        <fullName evidence="1">Uncharacterized protein</fullName>
    </submittedName>
</protein>
<proteinExistence type="predicted"/>
<evidence type="ECO:0000313" key="2">
    <source>
        <dbReference type="Proteomes" id="UP000239001"/>
    </source>
</evidence>
<dbReference type="RefSeq" id="WP_106459512.1">
    <property type="nucleotide sequence ID" value="NZ_PXOH01000066.1"/>
</dbReference>
<sequence length="117" mass="14111">MKCQTKKNKVNHQNDDLNEKIIQRELRSWMLEKDLILHLQFLSREIAARGNELASLLTEHWDTWDLLNAILEKQERDIVKTYNKVYDNTLSNWGERNDEIEAFLNHLLKTRYSEKQQ</sequence>
<reference evidence="1 2" key="2">
    <citation type="submission" date="2018-03" db="EMBL/GenBank/DDBJ databases">
        <authorList>
            <person name="Keele B.F."/>
        </authorList>
    </citation>
    <scope>NUCLEOTIDE SEQUENCE [LARGE SCALE GENOMIC DNA]</scope>
    <source>
        <strain evidence="1 2">CCALA 016</strain>
    </source>
</reference>
<comment type="caution">
    <text evidence="1">The sequence shown here is derived from an EMBL/GenBank/DDBJ whole genome shotgun (WGS) entry which is preliminary data.</text>
</comment>
<dbReference type="AlphaFoldDB" id="A0A2T1LQN5"/>
<name>A0A2T1LQN5_9CHRO</name>
<organism evidence="1 2">
    <name type="scientific">Aphanothece hegewaldii CCALA 016</name>
    <dbReference type="NCBI Taxonomy" id="2107694"/>
    <lineage>
        <taxon>Bacteria</taxon>
        <taxon>Bacillati</taxon>
        <taxon>Cyanobacteriota</taxon>
        <taxon>Cyanophyceae</taxon>
        <taxon>Oscillatoriophycideae</taxon>
        <taxon>Chroococcales</taxon>
        <taxon>Aphanothecaceae</taxon>
        <taxon>Aphanothece</taxon>
    </lineage>
</organism>
<gene>
    <name evidence="1" type="ORF">C7H19_24425</name>
</gene>
<reference evidence="1 2" key="1">
    <citation type="submission" date="2018-03" db="EMBL/GenBank/DDBJ databases">
        <title>The ancient ancestry and fast evolution of plastids.</title>
        <authorList>
            <person name="Moore K.R."/>
            <person name="Magnabosco C."/>
            <person name="Momper L."/>
            <person name="Gold D.A."/>
            <person name="Bosak T."/>
            <person name="Fournier G.P."/>
        </authorList>
    </citation>
    <scope>NUCLEOTIDE SEQUENCE [LARGE SCALE GENOMIC DNA]</scope>
    <source>
        <strain evidence="1 2">CCALA 016</strain>
    </source>
</reference>
<keyword evidence="2" id="KW-1185">Reference proteome</keyword>
<dbReference type="EMBL" id="PXOH01000066">
    <property type="protein sequence ID" value="PSF29172.1"/>
    <property type="molecule type" value="Genomic_DNA"/>
</dbReference>
<evidence type="ECO:0000313" key="1">
    <source>
        <dbReference type="EMBL" id="PSF29172.1"/>
    </source>
</evidence>
<dbReference type="Proteomes" id="UP000239001">
    <property type="component" value="Unassembled WGS sequence"/>
</dbReference>
<accession>A0A2T1LQN5</accession>